<evidence type="ECO:0000313" key="4">
    <source>
        <dbReference type="Proteomes" id="UP000316225"/>
    </source>
</evidence>
<evidence type="ECO:0000256" key="2">
    <source>
        <dbReference type="SAM" id="SignalP"/>
    </source>
</evidence>
<protein>
    <recommendedName>
        <fullName evidence="5">DUF2946 domain-containing protein</fullName>
    </recommendedName>
</protein>
<keyword evidence="4" id="KW-1185">Reference proteome</keyword>
<organism evidence="3 4">
    <name type="scientific">Paracoccus sulfuroxidans</name>
    <dbReference type="NCBI Taxonomy" id="384678"/>
    <lineage>
        <taxon>Bacteria</taxon>
        <taxon>Pseudomonadati</taxon>
        <taxon>Pseudomonadota</taxon>
        <taxon>Alphaproteobacteria</taxon>
        <taxon>Rhodobacterales</taxon>
        <taxon>Paracoccaceae</taxon>
        <taxon>Paracoccus</taxon>
    </lineage>
</organism>
<dbReference type="OrthoDB" id="7863585at2"/>
<name>A0A562NG22_9RHOB</name>
<evidence type="ECO:0000256" key="1">
    <source>
        <dbReference type="SAM" id="MobiDB-lite"/>
    </source>
</evidence>
<feature type="signal peptide" evidence="2">
    <location>
        <begin position="1"/>
        <end position="21"/>
    </location>
</feature>
<evidence type="ECO:0000313" key="3">
    <source>
        <dbReference type="EMBL" id="TWI31076.1"/>
    </source>
</evidence>
<feature type="compositionally biased region" description="Basic and acidic residues" evidence="1">
    <location>
        <begin position="104"/>
        <end position="123"/>
    </location>
</feature>
<gene>
    <name evidence="3" type="ORF">IQ24_03301</name>
</gene>
<evidence type="ECO:0008006" key="5">
    <source>
        <dbReference type="Google" id="ProtNLM"/>
    </source>
</evidence>
<keyword evidence="2" id="KW-0732">Signal</keyword>
<dbReference type="AlphaFoldDB" id="A0A562NG22"/>
<dbReference type="EMBL" id="VLKU01000011">
    <property type="protein sequence ID" value="TWI31076.1"/>
    <property type="molecule type" value="Genomic_DNA"/>
</dbReference>
<dbReference type="RefSeq" id="WP_145399377.1">
    <property type="nucleotide sequence ID" value="NZ_VLKU01000011.1"/>
</dbReference>
<feature type="region of interest" description="Disordered" evidence="1">
    <location>
        <begin position="91"/>
        <end position="123"/>
    </location>
</feature>
<feature type="chain" id="PRO_5021851623" description="DUF2946 domain-containing protein" evidence="2">
    <location>
        <begin position="22"/>
        <end position="123"/>
    </location>
</feature>
<proteinExistence type="predicted"/>
<dbReference type="Proteomes" id="UP000316225">
    <property type="component" value="Unassembled WGS sequence"/>
</dbReference>
<accession>A0A562NG22</accession>
<reference evidence="3 4" key="1">
    <citation type="journal article" date="2015" name="Stand. Genomic Sci.">
        <title>Genomic Encyclopedia of Bacterial and Archaeal Type Strains, Phase III: the genomes of soil and plant-associated and newly described type strains.</title>
        <authorList>
            <person name="Whitman W.B."/>
            <person name="Woyke T."/>
            <person name="Klenk H.P."/>
            <person name="Zhou Y."/>
            <person name="Lilburn T.G."/>
            <person name="Beck B.J."/>
            <person name="De Vos P."/>
            <person name="Vandamme P."/>
            <person name="Eisen J.A."/>
            <person name="Garrity G."/>
            <person name="Hugenholtz P."/>
            <person name="Kyrpides N.C."/>
        </authorList>
    </citation>
    <scope>NUCLEOTIDE SEQUENCE [LARGE SCALE GENOMIC DNA]</scope>
    <source>
        <strain evidence="3 4">CGMCC 1.5364</strain>
    </source>
</reference>
<comment type="caution">
    <text evidence="3">The sequence shown here is derived from an EMBL/GenBank/DDBJ whole genome shotgun (WGS) entry which is preliminary data.</text>
</comment>
<sequence length="123" mass="12849">MTRLLPLALSLLLVLMGQSLAVARGQTQVAGQIVLCAGGTVSVVEIGPDGTPIKAPVYCPDMALSLLHAVAAPDATPAVAANSHSFQHFDRAHLPAAQEATPARARDPPRPRVLPDLKTTECR</sequence>